<evidence type="ECO:0000256" key="1">
    <source>
        <dbReference type="ARBA" id="ARBA00004141"/>
    </source>
</evidence>
<dbReference type="SUPFAM" id="SSF48652">
    <property type="entry name" value="Tetraspanin"/>
    <property type="match status" value="1"/>
</dbReference>
<comment type="caution">
    <text evidence="6">The sequence shown here is derived from an EMBL/GenBank/DDBJ whole genome shotgun (WGS) entry which is preliminary data.</text>
</comment>
<evidence type="ECO:0000256" key="2">
    <source>
        <dbReference type="ARBA" id="ARBA00022692"/>
    </source>
</evidence>
<name>A0A420IK14_9PEZI</name>
<evidence type="ECO:0000256" key="4">
    <source>
        <dbReference type="ARBA" id="ARBA00023136"/>
    </source>
</evidence>
<dbReference type="InterPro" id="IPR018499">
    <property type="entry name" value="Tetraspanin/Peripherin"/>
</dbReference>
<evidence type="ECO:0000256" key="5">
    <source>
        <dbReference type="SAM" id="Phobius"/>
    </source>
</evidence>
<evidence type="ECO:0000313" key="6">
    <source>
        <dbReference type="EMBL" id="RKF74888.1"/>
    </source>
</evidence>
<dbReference type="InterPro" id="IPR008952">
    <property type="entry name" value="Tetraspanin_EC2_sf"/>
</dbReference>
<protein>
    <submittedName>
        <fullName evidence="6">Putative tetraspanin tsp3</fullName>
    </submittedName>
</protein>
<keyword evidence="4 5" id="KW-0472">Membrane</keyword>
<keyword evidence="3 5" id="KW-1133">Transmembrane helix</keyword>
<feature type="transmembrane region" description="Helical" evidence="5">
    <location>
        <begin position="194"/>
        <end position="216"/>
    </location>
</feature>
<feature type="transmembrane region" description="Helical" evidence="5">
    <location>
        <begin position="93"/>
        <end position="117"/>
    </location>
</feature>
<dbReference type="GO" id="GO:0016020">
    <property type="term" value="C:membrane"/>
    <property type="evidence" value="ECO:0007669"/>
    <property type="project" value="UniProtKB-SubCell"/>
</dbReference>
<dbReference type="Proteomes" id="UP000285326">
    <property type="component" value="Unassembled WGS sequence"/>
</dbReference>
<dbReference type="AlphaFoldDB" id="A0A420IK14"/>
<organism evidence="6 7">
    <name type="scientific">Golovinomyces cichoracearum</name>
    <dbReference type="NCBI Taxonomy" id="62708"/>
    <lineage>
        <taxon>Eukaryota</taxon>
        <taxon>Fungi</taxon>
        <taxon>Dikarya</taxon>
        <taxon>Ascomycota</taxon>
        <taxon>Pezizomycotina</taxon>
        <taxon>Leotiomycetes</taxon>
        <taxon>Erysiphales</taxon>
        <taxon>Erysiphaceae</taxon>
        <taxon>Golovinomyces</taxon>
    </lineage>
</organism>
<evidence type="ECO:0000256" key="3">
    <source>
        <dbReference type="ARBA" id="ARBA00022989"/>
    </source>
</evidence>
<gene>
    <name evidence="6" type="ORF">GcM1_237093</name>
</gene>
<reference evidence="6 7" key="1">
    <citation type="journal article" date="2018" name="BMC Genomics">
        <title>Comparative genome analyses reveal sequence features reflecting distinct modes of host-adaptation between dicot and monocot powdery mildew.</title>
        <authorList>
            <person name="Wu Y."/>
            <person name="Ma X."/>
            <person name="Pan Z."/>
            <person name="Kale S.D."/>
            <person name="Song Y."/>
            <person name="King H."/>
            <person name="Zhang Q."/>
            <person name="Presley C."/>
            <person name="Deng X."/>
            <person name="Wei C.I."/>
            <person name="Xiao S."/>
        </authorList>
    </citation>
    <scope>NUCLEOTIDE SEQUENCE [LARGE SCALE GENOMIC DNA]</scope>
    <source>
        <strain evidence="6">UMSG1</strain>
    </source>
</reference>
<sequence length="297" mass="33059">MISSKHILLASPIILLATIALAMIEIKRNVDLVSNISLSDSVAFLNIRQLSLPIPEALGVLTIILPVVATVSLKSVDGFLRKPWKNNHLLNSLPLALIIIQIIYETVIGTLSLTYALPASSLNCALREKWQSLFMAKDELAIRSIQDKLNCCGLNSVRDRAWPFSSNTPSTCSQTFGRSHNCLVPWRNAEQQNATYMFLTVAVVFVTKVLMLVFIFSKRSNTKNRFITMEDDDPADESVNGFGRLLIAENNSGTAFRDIEGNNPETGNEEPGDHNLIARNTTLDEIRNEWRDDSATR</sequence>
<keyword evidence="2 5" id="KW-0812">Transmembrane</keyword>
<evidence type="ECO:0000313" key="7">
    <source>
        <dbReference type="Proteomes" id="UP000285326"/>
    </source>
</evidence>
<proteinExistence type="predicted"/>
<dbReference type="Pfam" id="PF00335">
    <property type="entry name" value="Tetraspanin"/>
    <property type="match status" value="1"/>
</dbReference>
<accession>A0A420IK14</accession>
<comment type="subcellular location">
    <subcellularLocation>
        <location evidence="1">Membrane</location>
        <topology evidence="1">Multi-pass membrane protein</topology>
    </subcellularLocation>
</comment>
<feature type="transmembrane region" description="Helical" evidence="5">
    <location>
        <begin position="54"/>
        <end position="73"/>
    </location>
</feature>
<dbReference type="EMBL" id="MCBS01023729">
    <property type="protein sequence ID" value="RKF74888.1"/>
    <property type="molecule type" value="Genomic_DNA"/>
</dbReference>